<organism evidence="1 2">
    <name type="scientific">Pluralibacter gergoviae</name>
    <name type="common">Enterobacter gergoviae</name>
    <dbReference type="NCBI Taxonomy" id="61647"/>
    <lineage>
        <taxon>Bacteria</taxon>
        <taxon>Pseudomonadati</taxon>
        <taxon>Pseudomonadota</taxon>
        <taxon>Gammaproteobacteria</taxon>
        <taxon>Enterobacterales</taxon>
        <taxon>Enterobacteriaceae</taxon>
        <taxon>Pluralibacter</taxon>
    </lineage>
</organism>
<proteinExistence type="predicted"/>
<evidence type="ECO:0000313" key="2">
    <source>
        <dbReference type="Proteomes" id="UP001236270"/>
    </source>
</evidence>
<dbReference type="GeneID" id="61385194"/>
<dbReference type="AlphaFoldDB" id="A0AAW8HT58"/>
<sequence>MAGKGWRVINEIQQGDVIIVGFFSQGVDGTSGSCFIKNGNVAIFDKGKLSALIYGDEIKDDGYSMTGAVSKTNLKNTFRLREFLPGFCSFNYVRDGGATLNVVTVGDDAMVTDYGAECPEG</sequence>
<dbReference type="Proteomes" id="UP001236270">
    <property type="component" value="Unassembled WGS sequence"/>
</dbReference>
<name>A0AAW8HT58_PLUGE</name>
<dbReference type="EMBL" id="JAVDNV010000013">
    <property type="protein sequence ID" value="MDQ2310833.1"/>
    <property type="molecule type" value="Genomic_DNA"/>
</dbReference>
<evidence type="ECO:0000313" key="1">
    <source>
        <dbReference type="EMBL" id="MDQ2310833.1"/>
    </source>
</evidence>
<protein>
    <submittedName>
        <fullName evidence="1">Uncharacterized protein</fullName>
    </submittedName>
</protein>
<comment type="caution">
    <text evidence="1">The sequence shown here is derived from an EMBL/GenBank/DDBJ whole genome shotgun (WGS) entry which is preliminary data.</text>
</comment>
<accession>A0AAW8HT58</accession>
<gene>
    <name evidence="1" type="ORF">RBJ30_17235</name>
</gene>
<dbReference type="RefSeq" id="WP_048255303.1">
    <property type="nucleotide sequence ID" value="NZ_CBCSIS010000048.1"/>
</dbReference>
<reference evidence="1" key="1">
    <citation type="submission" date="2023-08" db="EMBL/GenBank/DDBJ databases">
        <title>WGS of pathogenic bacterial species, Los Angeles County Public Health Laboratories.</title>
        <authorList>
            <person name="Garrigues J.M."/>
            <person name="Green N.M."/>
        </authorList>
    </citation>
    <scope>NUCLEOTIDE SEQUENCE</scope>
    <source>
        <strain evidence="1">LACPHL-BACT-2023-00068</strain>
    </source>
</reference>